<keyword evidence="1" id="KW-1133">Transmembrane helix</keyword>
<keyword evidence="1" id="KW-0812">Transmembrane</keyword>
<organism evidence="2 3">
    <name type="scientific">Trichodelitschia bisporula</name>
    <dbReference type="NCBI Taxonomy" id="703511"/>
    <lineage>
        <taxon>Eukaryota</taxon>
        <taxon>Fungi</taxon>
        <taxon>Dikarya</taxon>
        <taxon>Ascomycota</taxon>
        <taxon>Pezizomycotina</taxon>
        <taxon>Dothideomycetes</taxon>
        <taxon>Dothideomycetes incertae sedis</taxon>
        <taxon>Phaeotrichales</taxon>
        <taxon>Phaeotrichaceae</taxon>
        <taxon>Trichodelitschia</taxon>
    </lineage>
</organism>
<keyword evidence="1" id="KW-0472">Membrane</keyword>
<evidence type="ECO:0000313" key="3">
    <source>
        <dbReference type="Proteomes" id="UP000799640"/>
    </source>
</evidence>
<accession>A0A6G1HXK0</accession>
<evidence type="ECO:0000256" key="1">
    <source>
        <dbReference type="SAM" id="Phobius"/>
    </source>
</evidence>
<evidence type="ECO:0000313" key="2">
    <source>
        <dbReference type="EMBL" id="KAF2400783.1"/>
    </source>
</evidence>
<keyword evidence="3" id="KW-1185">Reference proteome</keyword>
<dbReference type="EMBL" id="ML996694">
    <property type="protein sequence ID" value="KAF2400783.1"/>
    <property type="molecule type" value="Genomic_DNA"/>
</dbReference>
<feature type="transmembrane region" description="Helical" evidence="1">
    <location>
        <begin position="12"/>
        <end position="32"/>
    </location>
</feature>
<protein>
    <submittedName>
        <fullName evidence="2">Uncharacterized protein</fullName>
    </submittedName>
</protein>
<reference evidence="2" key="1">
    <citation type="journal article" date="2020" name="Stud. Mycol.">
        <title>101 Dothideomycetes genomes: a test case for predicting lifestyles and emergence of pathogens.</title>
        <authorList>
            <person name="Haridas S."/>
            <person name="Albert R."/>
            <person name="Binder M."/>
            <person name="Bloem J."/>
            <person name="Labutti K."/>
            <person name="Salamov A."/>
            <person name="Andreopoulos B."/>
            <person name="Baker S."/>
            <person name="Barry K."/>
            <person name="Bills G."/>
            <person name="Bluhm B."/>
            <person name="Cannon C."/>
            <person name="Castanera R."/>
            <person name="Culley D."/>
            <person name="Daum C."/>
            <person name="Ezra D."/>
            <person name="Gonzalez J."/>
            <person name="Henrissat B."/>
            <person name="Kuo A."/>
            <person name="Liang C."/>
            <person name="Lipzen A."/>
            <person name="Lutzoni F."/>
            <person name="Magnuson J."/>
            <person name="Mondo S."/>
            <person name="Nolan M."/>
            <person name="Ohm R."/>
            <person name="Pangilinan J."/>
            <person name="Park H.-J."/>
            <person name="Ramirez L."/>
            <person name="Alfaro M."/>
            <person name="Sun H."/>
            <person name="Tritt A."/>
            <person name="Yoshinaga Y."/>
            <person name="Zwiers L.-H."/>
            <person name="Turgeon B."/>
            <person name="Goodwin S."/>
            <person name="Spatafora J."/>
            <person name="Crous P."/>
            <person name="Grigoriev I."/>
        </authorList>
    </citation>
    <scope>NUCLEOTIDE SEQUENCE</scope>
    <source>
        <strain evidence="2">CBS 262.69</strain>
    </source>
</reference>
<dbReference type="Proteomes" id="UP000799640">
    <property type="component" value="Unassembled WGS sequence"/>
</dbReference>
<name>A0A6G1HXK0_9PEZI</name>
<sequence length="214" mass="24344">MRLGHFLDRHRRLLCYGALHLILASYLGTLKWHPYRSHLSYRRLGTSERLAAGVAKVRNSARHGNYVCSRFNYFGRELRTASDGRLLPWILRSWYRVCRTVGVCFGYKSCRVSCAVDVTGIHLGGDLWLQRLPGYSCNGCHWLAPTRPSGVSYGKWCRCREMAPLKPRSDAGHRSLFRKLQLGPVHHGSVTDNQSMHRALPTSVAVYMIDTDAL</sequence>
<dbReference type="AlphaFoldDB" id="A0A6G1HXK0"/>
<gene>
    <name evidence="2" type="ORF">EJ06DRAFT_405918</name>
</gene>
<proteinExistence type="predicted"/>